<dbReference type="PRINTS" id="PR00315">
    <property type="entry name" value="ELONGATNFCT"/>
</dbReference>
<dbReference type="Pfam" id="PF00679">
    <property type="entry name" value="EFG_C"/>
    <property type="match status" value="1"/>
</dbReference>
<feature type="domain" description="Tr-type G" evidence="6">
    <location>
        <begin position="17"/>
        <end position="265"/>
    </location>
</feature>
<evidence type="ECO:0000256" key="5">
    <source>
        <dbReference type="ARBA" id="ARBA00023251"/>
    </source>
</evidence>
<dbReference type="Pfam" id="PF22042">
    <property type="entry name" value="EF-G_D2"/>
    <property type="match status" value="1"/>
</dbReference>
<dbReference type="InterPro" id="IPR027417">
    <property type="entry name" value="P-loop_NTPase"/>
</dbReference>
<evidence type="ECO:0000256" key="3">
    <source>
        <dbReference type="ARBA" id="ARBA00022917"/>
    </source>
</evidence>
<name>A0A0C1U2D0_9CLOT</name>
<comment type="function">
    <text evidence="1">Abolishes the inhibitory effect of tetracyclin on protein synthesis by a non-covalent modification of the ribosomes.</text>
</comment>
<dbReference type="CDD" id="cd01684">
    <property type="entry name" value="Tet_like_IV"/>
    <property type="match status" value="1"/>
</dbReference>
<dbReference type="Pfam" id="PF03764">
    <property type="entry name" value="EFG_IV"/>
    <property type="match status" value="1"/>
</dbReference>
<reference evidence="7 8" key="1">
    <citation type="journal article" date="2015" name="Infect. Genet. Evol.">
        <title>Genomic sequences of six botulinum neurotoxin-producing strains representing three clostridial species illustrate the mobility and diversity of botulinum neurotoxin genes.</title>
        <authorList>
            <person name="Smith T.J."/>
            <person name="Hill K.K."/>
            <person name="Xie G."/>
            <person name="Foley B.T."/>
            <person name="Williamson C.H."/>
            <person name="Foster J.T."/>
            <person name="Johnson S.L."/>
            <person name="Chertkov O."/>
            <person name="Teshima H."/>
            <person name="Gibbons H.S."/>
            <person name="Johnsky L.A."/>
            <person name="Karavis M.A."/>
            <person name="Smith L.A."/>
        </authorList>
    </citation>
    <scope>NUCLEOTIDE SEQUENCE [LARGE SCALE GENOMIC DNA]</scope>
    <source>
        <strain evidence="7 8">CDC 2741</strain>
    </source>
</reference>
<dbReference type="AlphaFoldDB" id="A0A0C1U2D0"/>
<dbReference type="InterPro" id="IPR009000">
    <property type="entry name" value="Transl_B-barrel_sf"/>
</dbReference>
<dbReference type="InterPro" id="IPR000795">
    <property type="entry name" value="T_Tr_GTP-bd_dom"/>
</dbReference>
<dbReference type="Pfam" id="PF00009">
    <property type="entry name" value="GTP_EFTU"/>
    <property type="match status" value="1"/>
</dbReference>
<dbReference type="NCBIfam" id="NF012153">
    <property type="entry name" value="tet_protect"/>
    <property type="match status" value="1"/>
</dbReference>
<dbReference type="SUPFAM" id="SSF54211">
    <property type="entry name" value="Ribosomal protein S5 domain 2-like"/>
    <property type="match status" value="1"/>
</dbReference>
<evidence type="ECO:0000259" key="6">
    <source>
        <dbReference type="PROSITE" id="PS51722"/>
    </source>
</evidence>
<keyword evidence="3" id="KW-0648">Protein biosynthesis</keyword>
<dbReference type="PANTHER" id="PTHR43261:SF1">
    <property type="entry name" value="RIBOSOME-RELEASING FACTOR 2, MITOCHONDRIAL"/>
    <property type="match status" value="1"/>
</dbReference>
<dbReference type="GO" id="GO:0006412">
    <property type="term" value="P:translation"/>
    <property type="evidence" value="ECO:0007669"/>
    <property type="project" value="UniProtKB-KW"/>
</dbReference>
<dbReference type="SUPFAM" id="SSF50447">
    <property type="entry name" value="Translation proteins"/>
    <property type="match status" value="1"/>
</dbReference>
<keyword evidence="5" id="KW-0046">Antibiotic resistance</keyword>
<dbReference type="NCBIfam" id="TIGR00231">
    <property type="entry name" value="small_GTP"/>
    <property type="match status" value="1"/>
</dbReference>
<dbReference type="InterPro" id="IPR014721">
    <property type="entry name" value="Ribsml_uS5_D2-typ_fold_subgr"/>
</dbReference>
<dbReference type="InterPro" id="IPR005517">
    <property type="entry name" value="Transl_elong_EFG/EF2_IV"/>
</dbReference>
<dbReference type="Gene3D" id="3.30.230.10">
    <property type="match status" value="1"/>
</dbReference>
<comment type="caution">
    <text evidence="7">The sequence shown here is derived from an EMBL/GenBank/DDBJ whole genome shotgun (WGS) entry which is preliminary data.</text>
</comment>
<evidence type="ECO:0000313" key="8">
    <source>
        <dbReference type="Proteomes" id="UP000031366"/>
    </source>
</evidence>
<dbReference type="InterPro" id="IPR005225">
    <property type="entry name" value="Small_GTP-bd"/>
</dbReference>
<dbReference type="InterPro" id="IPR041095">
    <property type="entry name" value="EFG_II"/>
</dbReference>
<evidence type="ECO:0000256" key="4">
    <source>
        <dbReference type="ARBA" id="ARBA00023134"/>
    </source>
</evidence>
<protein>
    <submittedName>
        <fullName evidence="7">Small GTP-binding domain protein</fullName>
    </submittedName>
</protein>
<dbReference type="Gene3D" id="3.40.50.300">
    <property type="entry name" value="P-loop containing nucleotide triphosphate hydrolases"/>
    <property type="match status" value="1"/>
</dbReference>
<dbReference type="PROSITE" id="PS51722">
    <property type="entry name" value="G_TR_2"/>
    <property type="match status" value="1"/>
</dbReference>
<organism evidence="7 8">
    <name type="scientific">Clostridium argentinense CDC 2741</name>
    <dbReference type="NCBI Taxonomy" id="1418104"/>
    <lineage>
        <taxon>Bacteria</taxon>
        <taxon>Bacillati</taxon>
        <taxon>Bacillota</taxon>
        <taxon>Clostridia</taxon>
        <taxon>Eubacteriales</taxon>
        <taxon>Clostridiaceae</taxon>
        <taxon>Clostridium</taxon>
    </lineage>
</organism>
<dbReference type="Pfam" id="PF14492">
    <property type="entry name" value="EFG_III"/>
    <property type="match status" value="1"/>
</dbReference>
<evidence type="ECO:0000313" key="7">
    <source>
        <dbReference type="EMBL" id="KIE45688.1"/>
    </source>
</evidence>
<sequence length="667" mass="74886">MGVCSFAVFLFKEIIYMKIINIGIVAHVDAGKTTTTENLLYYSGAIKEIGRVDLGNTQTDSMDLERKRGITIKSSAISFMWNDIKINIIDTPGHVDFISEVERSLSVLDGAILIISAAEGIQSQTRILFNTLKALKIPTIIFINKLDRVGADYDRLINEIKSTISDRIVRLQKINGEGSKDISLNDLFEENIINDDIINVLSDLDEAFLEAYIEEIEYDKKDIQEKLSFYSKQGSLYPVLYGAASTGLGIKNLLDGICSYLPFSSGDSNDDLSGVVFKIERTNVNEKKVYVRLFEGQISVRDTISVPSKDMVEKVKKISALENGKFVEVSTIKAGDIGILYGLKSFQIGDVLGVKNHKIKNTSIAKPTLKTTISAINKEENRNLFGILTLLAEEDPLLEIGTDDNQKEIYINLFGEVQMEILSAILEDSHGIKVKFSDIQTIYKETPKGIGTSIIRMQEELNPFWATVGLKIEPLNRGEGLKYISKVSVGSLPKSFQNAIEEAVIKTSKQGLFGWEVTDIKVTLIHGEFNSVMSTPADFRNVTPMVFMEALYEAKTDLLEPLHEFELRIPRNVLSKAIWDLEIMSATFENPIVIDEEVYVKGLIPVESSKEYKLKIASYTGGKGMFVTKFYGYQNTEFKEHKVRKKTTYDPLNKKEYLLHKLNAIRD</sequence>
<dbReference type="PANTHER" id="PTHR43261">
    <property type="entry name" value="TRANSLATION ELONGATION FACTOR G-RELATED"/>
    <property type="match status" value="1"/>
</dbReference>
<dbReference type="GO" id="GO:0046677">
    <property type="term" value="P:response to antibiotic"/>
    <property type="evidence" value="ECO:0007669"/>
    <property type="project" value="UniProtKB-KW"/>
</dbReference>
<evidence type="ECO:0000256" key="1">
    <source>
        <dbReference type="ARBA" id="ARBA00003987"/>
    </source>
</evidence>
<dbReference type="InterPro" id="IPR053905">
    <property type="entry name" value="EF-G-like_DII"/>
</dbReference>
<dbReference type="GO" id="GO:0003924">
    <property type="term" value="F:GTPase activity"/>
    <property type="evidence" value="ECO:0007669"/>
    <property type="project" value="InterPro"/>
</dbReference>
<dbReference type="InterPro" id="IPR020568">
    <property type="entry name" value="Ribosomal_Su5_D2-typ_SF"/>
</dbReference>
<keyword evidence="2" id="KW-0547">Nucleotide-binding</keyword>
<dbReference type="InterPro" id="IPR035650">
    <property type="entry name" value="Tet_C"/>
</dbReference>
<dbReference type="InterPro" id="IPR000640">
    <property type="entry name" value="EFG_V-like"/>
</dbReference>
<dbReference type="Gene3D" id="3.30.70.240">
    <property type="match status" value="1"/>
</dbReference>
<dbReference type="PRINTS" id="PR01037">
    <property type="entry name" value="TCRTETOQM"/>
</dbReference>
<proteinExistence type="predicted"/>
<evidence type="ECO:0000256" key="2">
    <source>
        <dbReference type="ARBA" id="ARBA00022741"/>
    </source>
</evidence>
<gene>
    <name evidence="7" type="ORF">U732_2385</name>
</gene>
<dbReference type="Gene3D" id="3.30.70.870">
    <property type="entry name" value="Elongation Factor G (Translational Gtpase), domain 3"/>
    <property type="match status" value="1"/>
</dbReference>
<keyword evidence="8" id="KW-1185">Reference proteome</keyword>
<dbReference type="SUPFAM" id="SSF54980">
    <property type="entry name" value="EF-G C-terminal domain-like"/>
    <property type="match status" value="2"/>
</dbReference>
<dbReference type="GO" id="GO:0005525">
    <property type="term" value="F:GTP binding"/>
    <property type="evidence" value="ECO:0007669"/>
    <property type="project" value="UniProtKB-KW"/>
</dbReference>
<dbReference type="SMART" id="SM00889">
    <property type="entry name" value="EFG_IV"/>
    <property type="match status" value="1"/>
</dbReference>
<dbReference type="Proteomes" id="UP000031366">
    <property type="component" value="Unassembled WGS sequence"/>
</dbReference>
<keyword evidence="4" id="KW-0342">GTP-binding</keyword>
<dbReference type="InterPro" id="IPR031157">
    <property type="entry name" value="G_TR_CS"/>
</dbReference>
<dbReference type="InterPro" id="IPR035647">
    <property type="entry name" value="EFG_III/V"/>
</dbReference>
<dbReference type="STRING" id="29341.RSJ17_02350"/>
<dbReference type="GO" id="GO:0032790">
    <property type="term" value="P:ribosome disassembly"/>
    <property type="evidence" value="ECO:0007669"/>
    <property type="project" value="TreeGrafter"/>
</dbReference>
<dbReference type="Gene3D" id="2.40.30.10">
    <property type="entry name" value="Translation factors"/>
    <property type="match status" value="1"/>
</dbReference>
<dbReference type="PROSITE" id="PS00301">
    <property type="entry name" value="G_TR_1"/>
    <property type="match status" value="1"/>
</dbReference>
<dbReference type="CDD" id="cd03711">
    <property type="entry name" value="Tet_C"/>
    <property type="match status" value="1"/>
</dbReference>
<dbReference type="CDD" id="cd04168">
    <property type="entry name" value="TetM_like"/>
    <property type="match status" value="1"/>
</dbReference>
<dbReference type="SUPFAM" id="SSF52540">
    <property type="entry name" value="P-loop containing nucleoside triphosphate hydrolases"/>
    <property type="match status" value="1"/>
</dbReference>
<dbReference type="EMBL" id="AYSO01000018">
    <property type="protein sequence ID" value="KIE45688.1"/>
    <property type="molecule type" value="Genomic_DNA"/>
</dbReference>
<accession>A0A0C1U2D0</accession>